<feature type="transmembrane region" description="Helical" evidence="1">
    <location>
        <begin position="115"/>
        <end position="134"/>
    </location>
</feature>
<keyword evidence="1" id="KW-0472">Membrane</keyword>
<protein>
    <recommendedName>
        <fullName evidence="4">Integral membrane protein</fullName>
    </recommendedName>
</protein>
<comment type="caution">
    <text evidence="2">The sequence shown here is derived from an EMBL/GenBank/DDBJ whole genome shotgun (WGS) entry which is preliminary data.</text>
</comment>
<gene>
    <name evidence="2" type="ORF">OJ962_18310</name>
</gene>
<keyword evidence="1" id="KW-1133">Transmembrane helix</keyword>
<name>A0ABT4RLN2_9ACTN</name>
<keyword evidence="1" id="KW-0812">Transmembrane</keyword>
<reference evidence="2" key="1">
    <citation type="submission" date="2022-10" db="EMBL/GenBank/DDBJ databases">
        <title>The WGS of Solirubrobacter sp. CPCC 204708.</title>
        <authorList>
            <person name="Jiang Z."/>
        </authorList>
    </citation>
    <scope>NUCLEOTIDE SEQUENCE</scope>
    <source>
        <strain evidence="2">CPCC 204708</strain>
    </source>
</reference>
<feature type="transmembrane region" description="Helical" evidence="1">
    <location>
        <begin position="140"/>
        <end position="158"/>
    </location>
</feature>
<dbReference type="EMBL" id="JAPCID010000026">
    <property type="protein sequence ID" value="MDA0139462.1"/>
    <property type="molecule type" value="Genomic_DNA"/>
</dbReference>
<feature type="transmembrane region" description="Helical" evidence="1">
    <location>
        <begin position="39"/>
        <end position="57"/>
    </location>
</feature>
<evidence type="ECO:0000313" key="3">
    <source>
        <dbReference type="Proteomes" id="UP001147700"/>
    </source>
</evidence>
<evidence type="ECO:0008006" key="4">
    <source>
        <dbReference type="Google" id="ProtNLM"/>
    </source>
</evidence>
<evidence type="ECO:0000256" key="1">
    <source>
        <dbReference type="SAM" id="Phobius"/>
    </source>
</evidence>
<feature type="transmembrane region" description="Helical" evidence="1">
    <location>
        <begin position="64"/>
        <end position="83"/>
    </location>
</feature>
<evidence type="ECO:0000313" key="2">
    <source>
        <dbReference type="EMBL" id="MDA0139462.1"/>
    </source>
</evidence>
<dbReference type="RefSeq" id="WP_202954335.1">
    <property type="nucleotide sequence ID" value="NZ_JAPCID010000026.1"/>
</dbReference>
<sequence>MQERTFSLLTRGRAALAVVWAVAFVVAVGDRVPTTATELTAAIALLLAAYPLIDAVSSFVERRWVNGALSTLAAVALAVTGFAGDARDALLVFGAWAAVSGALQLALALRHRDGWPMIVSGGLSTLAGVSFVAASSREEAQLAMLAGYAAVGAVLYLVSTFRARRAVAVA</sequence>
<proteinExistence type="predicted"/>
<accession>A0ABT4RLN2</accession>
<organism evidence="2 3">
    <name type="scientific">Solirubrobacter deserti</name>
    <dbReference type="NCBI Taxonomy" id="2282478"/>
    <lineage>
        <taxon>Bacteria</taxon>
        <taxon>Bacillati</taxon>
        <taxon>Actinomycetota</taxon>
        <taxon>Thermoleophilia</taxon>
        <taxon>Solirubrobacterales</taxon>
        <taxon>Solirubrobacteraceae</taxon>
        <taxon>Solirubrobacter</taxon>
    </lineage>
</organism>
<feature type="transmembrane region" description="Helical" evidence="1">
    <location>
        <begin position="89"/>
        <end position="108"/>
    </location>
</feature>
<dbReference type="Proteomes" id="UP001147700">
    <property type="component" value="Unassembled WGS sequence"/>
</dbReference>
<keyword evidence="3" id="KW-1185">Reference proteome</keyword>